<dbReference type="InterPro" id="IPR008271">
    <property type="entry name" value="Ser/Thr_kinase_AS"/>
</dbReference>
<accession>A0A0P7BUJ9</accession>
<dbReference type="Gene3D" id="1.20.1250.20">
    <property type="entry name" value="MFS general substrate transporter like domains"/>
    <property type="match status" value="1"/>
</dbReference>
<feature type="transmembrane region" description="Helical" evidence="7">
    <location>
        <begin position="892"/>
        <end position="914"/>
    </location>
</feature>
<evidence type="ECO:0008006" key="12">
    <source>
        <dbReference type="Google" id="ProtNLM"/>
    </source>
</evidence>
<dbReference type="GO" id="GO:0004672">
    <property type="term" value="F:protein kinase activity"/>
    <property type="evidence" value="ECO:0007669"/>
    <property type="project" value="InterPro"/>
</dbReference>
<dbReference type="PROSITE" id="PS50011">
    <property type="entry name" value="PROTEIN_KINASE_DOM"/>
    <property type="match status" value="1"/>
</dbReference>
<feature type="transmembrane region" description="Helical" evidence="7">
    <location>
        <begin position="999"/>
        <end position="1021"/>
    </location>
</feature>
<comment type="subcellular location">
    <subcellularLocation>
        <location evidence="1">Membrane</location>
        <topology evidence="1">Multi-pass membrane protein</topology>
    </subcellularLocation>
</comment>
<proteinExistence type="predicted"/>
<feature type="region of interest" description="Disordered" evidence="6">
    <location>
        <begin position="501"/>
        <end position="561"/>
    </location>
</feature>
<dbReference type="CDD" id="cd17323">
    <property type="entry name" value="MFS_Tpo1_MDR_like"/>
    <property type="match status" value="1"/>
</dbReference>
<reference evidence="10 11" key="1">
    <citation type="submission" date="2015-09" db="EMBL/GenBank/DDBJ databases">
        <title>Draft genome of a European isolate of the apple canker pathogen Neonectria ditissima.</title>
        <authorList>
            <person name="Gomez-Cortecero A."/>
            <person name="Harrison R.J."/>
            <person name="Armitage A.D."/>
        </authorList>
    </citation>
    <scope>NUCLEOTIDE SEQUENCE [LARGE SCALE GENOMIC DNA]</scope>
    <source>
        <strain evidence="10 11">R09/05</strain>
    </source>
</reference>
<dbReference type="EMBL" id="LKCW01000010">
    <property type="protein sequence ID" value="KPM45215.1"/>
    <property type="molecule type" value="Genomic_DNA"/>
</dbReference>
<evidence type="ECO:0000256" key="3">
    <source>
        <dbReference type="ARBA" id="ARBA00022989"/>
    </source>
</evidence>
<evidence type="ECO:0000313" key="10">
    <source>
        <dbReference type="EMBL" id="KPM45215.1"/>
    </source>
</evidence>
<dbReference type="SMART" id="SM00220">
    <property type="entry name" value="S_TKc"/>
    <property type="match status" value="1"/>
</dbReference>
<evidence type="ECO:0000256" key="2">
    <source>
        <dbReference type="ARBA" id="ARBA00022692"/>
    </source>
</evidence>
<organism evidence="10 11">
    <name type="scientific">Neonectria ditissima</name>
    <dbReference type="NCBI Taxonomy" id="78410"/>
    <lineage>
        <taxon>Eukaryota</taxon>
        <taxon>Fungi</taxon>
        <taxon>Dikarya</taxon>
        <taxon>Ascomycota</taxon>
        <taxon>Pezizomycotina</taxon>
        <taxon>Sordariomycetes</taxon>
        <taxon>Hypocreomycetidae</taxon>
        <taxon>Hypocreales</taxon>
        <taxon>Nectriaceae</taxon>
        <taxon>Neonectria</taxon>
    </lineage>
</organism>
<feature type="transmembrane region" description="Helical" evidence="7">
    <location>
        <begin position="749"/>
        <end position="771"/>
    </location>
</feature>
<dbReference type="Pfam" id="PF07690">
    <property type="entry name" value="MFS_1"/>
    <property type="match status" value="1"/>
</dbReference>
<feature type="domain" description="Major facilitator superfamily (MFS) profile" evidence="9">
    <location>
        <begin position="624"/>
        <end position="1052"/>
    </location>
</feature>
<evidence type="ECO:0000256" key="4">
    <source>
        <dbReference type="ARBA" id="ARBA00023136"/>
    </source>
</evidence>
<dbReference type="InterPro" id="IPR036259">
    <property type="entry name" value="MFS_trans_sf"/>
</dbReference>
<dbReference type="STRING" id="78410.A0A0P7BUJ9"/>
<evidence type="ECO:0000259" key="8">
    <source>
        <dbReference type="PROSITE" id="PS50011"/>
    </source>
</evidence>
<keyword evidence="3 7" id="KW-1133">Transmembrane helix</keyword>
<protein>
    <recommendedName>
        <fullName evidence="12">Major facilitator superfamily (MFS) profile domain-containing protein</fullName>
    </recommendedName>
</protein>
<dbReference type="PANTHER" id="PTHR23502:SF47">
    <property type="entry name" value="MAJOR FACILITATOR SUPERFAMILY (MFS) PROFILE DOMAIN-CONTAINING PROTEIN-RELATED"/>
    <property type="match status" value="1"/>
</dbReference>
<sequence>MPPPATPARPSLFKELTASETMHHCMVTNNRYIPEQQLFEIVTVARVRSALRSRWSWLRLLFRNRSLDDKLQQARKLIAVLAIIGQLNEDSIRSLTINSLTDDDLPLRAKGDALRNRDENKTIRFPTWEEAAIDAFLEKQWMVLAPILDLKDDDPIEVDLDEKCALQFSSCEDKGHTKFSHVFFAEVPSQGGGGPRFVAVKKFINTFKDYAKERDNLRDINAINNNHLIKHLATCDQIPCIVFPWADHGDLKQFWEEKSRSDRALPLFVWAIEQMSGLASAVGDLHRMNCRHGDLKPSNIFYFKEDDVGVLKIADVGVSRVHSMATNLRQGETATTASTRAYEGPEAYRQTNAPRSRTYDCWSMGCIVLEFVIWLLYDQHALDGFHWARDSEWNGYYRPKSPNSMVDDGMAEWWEKMERHPNVDVVIKLLREDARVKGTALEELVNLVDLKLLLINPKHRPLGGVIAEEFQGLLQRCKKEQTPWVNIEEYRRAGRAAQAQITAQQDLETSSPSQDITSNQSQGQSPAQLRRSGEIDTSESEPATEDKTEKDNNCVPPGPDPLLINAVLTRHSARTALGYSLEGVEVRDRRTAEGPGEQVFVVNWDGPDDPLNPRNWSIPRRVGTTLQISFIAAVVGAASSIDATVLPQAAADFHVSEVAESLATGLYLIGMGLGSLIAGPFSETFGRNAVYTVSVAVFMVWIMASGLAPNFAAQIIFRFLAGCSSSTPLVCAGGSISDMYNSLEKTWSFPLFAIAGFGGPMLGAVMGAYIGPSSIVDWRWTEWTMLISSAVLLTVVLLFMPETYGPLLLAWKARHYRRITGDSRFRCEHEIVKATLFTRLQVSMTRPFLMLTEPIIMAMTLYLTVVYIILFTFLVGWPYIFERTYGLDQGLANIIFIAMFLGTQINFISVPVIYRMTVRRAELGSAQFVPEIRLWYAMFGACISIPISLFWLGWTNYAGISIWSAIFAVVMFGYGVTGVFICVYMYIIDSYEVYSASALTFVALVRYVVAGGMTVAGIPFYENMGTHWTLTILACISTVLAPIPYVLYYYGHWIRSKSKYAVEK</sequence>
<feature type="transmembrane region" description="Helical" evidence="7">
    <location>
        <begin position="934"/>
        <end position="954"/>
    </location>
</feature>
<feature type="transmembrane region" description="Helical" evidence="7">
    <location>
        <begin position="783"/>
        <end position="809"/>
    </location>
</feature>
<feature type="transmembrane region" description="Helical" evidence="7">
    <location>
        <begin position="960"/>
        <end position="987"/>
    </location>
</feature>
<feature type="domain" description="Protein kinase" evidence="8">
    <location>
        <begin position="168"/>
        <end position="474"/>
    </location>
</feature>
<feature type="transmembrane region" description="Helical" evidence="7">
    <location>
        <begin position="662"/>
        <end position="682"/>
    </location>
</feature>
<dbReference type="InterPro" id="IPR011009">
    <property type="entry name" value="Kinase-like_dom_sf"/>
</dbReference>
<keyword evidence="4 7" id="KW-0472">Membrane</keyword>
<dbReference type="PROSITE" id="PS50850">
    <property type="entry name" value="MFS"/>
    <property type="match status" value="1"/>
</dbReference>
<dbReference type="InterPro" id="IPR000719">
    <property type="entry name" value="Prot_kinase_dom"/>
</dbReference>
<feature type="transmembrane region" description="Helical" evidence="7">
    <location>
        <begin position="1027"/>
        <end position="1050"/>
    </location>
</feature>
<dbReference type="GO" id="GO:0005886">
    <property type="term" value="C:plasma membrane"/>
    <property type="evidence" value="ECO:0007669"/>
    <property type="project" value="TreeGrafter"/>
</dbReference>
<evidence type="ECO:0000256" key="7">
    <source>
        <dbReference type="SAM" id="Phobius"/>
    </source>
</evidence>
<dbReference type="GO" id="GO:0022857">
    <property type="term" value="F:transmembrane transporter activity"/>
    <property type="evidence" value="ECO:0007669"/>
    <property type="project" value="InterPro"/>
</dbReference>
<dbReference type="AlphaFoldDB" id="A0A0P7BUJ9"/>
<evidence type="ECO:0000313" key="11">
    <source>
        <dbReference type="Proteomes" id="UP000050424"/>
    </source>
</evidence>
<evidence type="ECO:0000256" key="5">
    <source>
        <dbReference type="ARBA" id="ARBA00023180"/>
    </source>
</evidence>
<feature type="transmembrane region" description="Helical" evidence="7">
    <location>
        <begin position="715"/>
        <end position="737"/>
    </location>
</feature>
<keyword evidence="2 7" id="KW-0812">Transmembrane</keyword>
<gene>
    <name evidence="10" type="ORF">AK830_g1357</name>
</gene>
<dbReference type="SUPFAM" id="SSF103473">
    <property type="entry name" value="MFS general substrate transporter"/>
    <property type="match status" value="1"/>
</dbReference>
<dbReference type="InterPro" id="IPR011701">
    <property type="entry name" value="MFS"/>
</dbReference>
<comment type="caution">
    <text evidence="10">The sequence shown here is derived from an EMBL/GenBank/DDBJ whole genome shotgun (WGS) entry which is preliminary data.</text>
</comment>
<name>A0A0P7BUJ9_9HYPO</name>
<keyword evidence="11" id="KW-1185">Reference proteome</keyword>
<feature type="compositionally biased region" description="Polar residues" evidence="6">
    <location>
        <begin position="501"/>
        <end position="527"/>
    </location>
</feature>
<evidence type="ECO:0000259" key="9">
    <source>
        <dbReference type="PROSITE" id="PS50850"/>
    </source>
</evidence>
<dbReference type="SUPFAM" id="SSF56112">
    <property type="entry name" value="Protein kinase-like (PK-like)"/>
    <property type="match status" value="1"/>
</dbReference>
<dbReference type="GO" id="GO:0005524">
    <property type="term" value="F:ATP binding"/>
    <property type="evidence" value="ECO:0007669"/>
    <property type="project" value="InterPro"/>
</dbReference>
<dbReference type="Gene3D" id="1.10.510.10">
    <property type="entry name" value="Transferase(Phosphotransferase) domain 1"/>
    <property type="match status" value="1"/>
</dbReference>
<keyword evidence="5" id="KW-0325">Glycoprotein</keyword>
<feature type="transmembrane region" description="Helical" evidence="7">
    <location>
        <begin position="855"/>
        <end position="880"/>
    </location>
</feature>
<dbReference type="Pfam" id="PF00069">
    <property type="entry name" value="Pkinase"/>
    <property type="match status" value="1"/>
</dbReference>
<dbReference type="Proteomes" id="UP000050424">
    <property type="component" value="Unassembled WGS sequence"/>
</dbReference>
<dbReference type="PANTHER" id="PTHR23502">
    <property type="entry name" value="MAJOR FACILITATOR SUPERFAMILY"/>
    <property type="match status" value="1"/>
</dbReference>
<evidence type="ECO:0000256" key="6">
    <source>
        <dbReference type="SAM" id="MobiDB-lite"/>
    </source>
</evidence>
<dbReference type="PROSITE" id="PS00108">
    <property type="entry name" value="PROTEIN_KINASE_ST"/>
    <property type="match status" value="1"/>
</dbReference>
<evidence type="ECO:0000256" key="1">
    <source>
        <dbReference type="ARBA" id="ARBA00004141"/>
    </source>
</evidence>
<feature type="transmembrane region" description="Helical" evidence="7">
    <location>
        <begin position="689"/>
        <end position="709"/>
    </location>
</feature>
<dbReference type="OrthoDB" id="3936150at2759"/>
<dbReference type="InterPro" id="IPR020846">
    <property type="entry name" value="MFS_dom"/>
</dbReference>
<dbReference type="CDD" id="cd00180">
    <property type="entry name" value="PKc"/>
    <property type="match status" value="1"/>
</dbReference>